<dbReference type="RefSeq" id="XP_008098167.1">
    <property type="nucleotide sequence ID" value="XM_008099976.1"/>
</dbReference>
<keyword evidence="2" id="KW-1185">Reference proteome</keyword>
<evidence type="ECO:0000313" key="1">
    <source>
        <dbReference type="EMBL" id="EFQ34147.1"/>
    </source>
</evidence>
<proteinExistence type="predicted"/>
<protein>
    <submittedName>
        <fullName evidence="1">Uncharacterized protein</fullName>
    </submittedName>
</protein>
<dbReference type="EMBL" id="GG697377">
    <property type="protein sequence ID" value="EFQ34147.1"/>
    <property type="molecule type" value="Genomic_DNA"/>
</dbReference>
<dbReference type="eggNOG" id="ENOG502SHH0">
    <property type="taxonomic scope" value="Eukaryota"/>
</dbReference>
<dbReference type="OrthoDB" id="5190067at2759"/>
<dbReference type="AlphaFoldDB" id="E3QTF9"/>
<sequence>MKAPLEQQQEIENGILIQVLHRSGSSIAMCRLCPRPGCSVIPPRIVQPAPSYDGASAFAAYQVFKDTPEDLEAAVRPLRPPFGIVIYDMMHTARPTLSARLTRTVFDRTCRYHRHRNYRPDRVEVVTPPLLQSSTDVEHVDACICHHDEEIQSRTLILNEAEPVSWFLPRRDLNGSYARRILAINRLEGYSSDDEVEVALGKEPLSNKEDALEHAALKNSEASRSGSFLGIDWQPRKELWSLYNGRNYDPDMEMRR</sequence>
<dbReference type="VEuPathDB" id="FungiDB:GLRG_09291"/>
<accession>E3QTF9</accession>
<dbReference type="GeneID" id="24414656"/>
<organism evidence="2">
    <name type="scientific">Colletotrichum graminicola (strain M1.001 / M2 / FGSC 10212)</name>
    <name type="common">Maize anthracnose fungus</name>
    <name type="synonym">Glomerella graminicola</name>
    <dbReference type="NCBI Taxonomy" id="645133"/>
    <lineage>
        <taxon>Eukaryota</taxon>
        <taxon>Fungi</taxon>
        <taxon>Dikarya</taxon>
        <taxon>Ascomycota</taxon>
        <taxon>Pezizomycotina</taxon>
        <taxon>Sordariomycetes</taxon>
        <taxon>Hypocreomycetidae</taxon>
        <taxon>Glomerellales</taxon>
        <taxon>Glomerellaceae</taxon>
        <taxon>Colletotrichum</taxon>
        <taxon>Colletotrichum graminicola species complex</taxon>
    </lineage>
</organism>
<dbReference type="HOGENOM" id="CLU_082769_0_0_1"/>
<dbReference type="Proteomes" id="UP000008782">
    <property type="component" value="Unassembled WGS sequence"/>
</dbReference>
<evidence type="ECO:0000313" key="2">
    <source>
        <dbReference type="Proteomes" id="UP000008782"/>
    </source>
</evidence>
<gene>
    <name evidence="1" type="ORF">GLRG_09291</name>
</gene>
<name>E3QTF9_COLGM</name>
<reference evidence="2" key="1">
    <citation type="journal article" date="2012" name="Nat. Genet.">
        <title>Lifestyle transitions in plant pathogenic Colletotrichum fungi deciphered by genome and transcriptome analyses.</title>
        <authorList>
            <person name="O'Connell R.J."/>
            <person name="Thon M.R."/>
            <person name="Hacquard S."/>
            <person name="Amyotte S.G."/>
            <person name="Kleemann J."/>
            <person name="Torres M.F."/>
            <person name="Damm U."/>
            <person name="Buiate E.A."/>
            <person name="Epstein L."/>
            <person name="Alkan N."/>
            <person name="Altmueller J."/>
            <person name="Alvarado-Balderrama L."/>
            <person name="Bauser C.A."/>
            <person name="Becker C."/>
            <person name="Birren B.W."/>
            <person name="Chen Z."/>
            <person name="Choi J."/>
            <person name="Crouch J.A."/>
            <person name="Duvick J.P."/>
            <person name="Farman M.A."/>
            <person name="Gan P."/>
            <person name="Heiman D."/>
            <person name="Henrissat B."/>
            <person name="Howard R.J."/>
            <person name="Kabbage M."/>
            <person name="Koch C."/>
            <person name="Kracher B."/>
            <person name="Kubo Y."/>
            <person name="Law A.D."/>
            <person name="Lebrun M.-H."/>
            <person name="Lee Y.-H."/>
            <person name="Miyara I."/>
            <person name="Moore N."/>
            <person name="Neumann U."/>
            <person name="Nordstroem K."/>
            <person name="Panaccione D.G."/>
            <person name="Panstruga R."/>
            <person name="Place M."/>
            <person name="Proctor R.H."/>
            <person name="Prusky D."/>
            <person name="Rech G."/>
            <person name="Reinhardt R."/>
            <person name="Rollins J.A."/>
            <person name="Rounsley S."/>
            <person name="Schardl C.L."/>
            <person name="Schwartz D.C."/>
            <person name="Shenoy N."/>
            <person name="Shirasu K."/>
            <person name="Sikhakolli U.R."/>
            <person name="Stueber K."/>
            <person name="Sukno S.A."/>
            <person name="Sweigard J.A."/>
            <person name="Takano Y."/>
            <person name="Takahara H."/>
            <person name="Trail F."/>
            <person name="van der Does H.C."/>
            <person name="Voll L.M."/>
            <person name="Will I."/>
            <person name="Young S."/>
            <person name="Zeng Q."/>
            <person name="Zhang J."/>
            <person name="Zhou S."/>
            <person name="Dickman M.B."/>
            <person name="Schulze-Lefert P."/>
            <person name="Ver Loren van Themaat E."/>
            <person name="Ma L.-J."/>
            <person name="Vaillancourt L.J."/>
        </authorList>
    </citation>
    <scope>NUCLEOTIDE SEQUENCE [LARGE SCALE GENOMIC DNA]</scope>
    <source>
        <strain evidence="2">M1.001 / M2 / FGSC 10212</strain>
    </source>
</reference>